<evidence type="ECO:0000256" key="1">
    <source>
        <dbReference type="SAM" id="MobiDB-lite"/>
    </source>
</evidence>
<protein>
    <submittedName>
        <fullName evidence="2">Uncharacterized protein</fullName>
    </submittedName>
</protein>
<evidence type="ECO:0000313" key="2">
    <source>
        <dbReference type="EMBL" id="KAK7411255.1"/>
    </source>
</evidence>
<sequence length="184" mass="20250">MPTCDSPLPKVQFESPLGVEEVPSQNPLDKNACLFLYPRDNILYLPQKMSSKHSPWIHTLMHLGLGEKHNSCALPSTNAALPHVALCHPRVIQVPRVAANDSFFKPVCYPFNYMPTSNHSPSVCEGIPLDSTHPSSLSLPKRSICVPPSMPIPDCHMSTDLEDKVHSPGQDNVSKPKRVVKSLA</sequence>
<feature type="compositionally biased region" description="Basic residues" evidence="1">
    <location>
        <begin position="175"/>
        <end position="184"/>
    </location>
</feature>
<feature type="compositionally biased region" description="Basic and acidic residues" evidence="1">
    <location>
        <begin position="157"/>
        <end position="166"/>
    </location>
</feature>
<reference evidence="2 3" key="1">
    <citation type="submission" date="2024-01" db="EMBL/GenBank/DDBJ databases">
        <title>The genomes of 5 underutilized Papilionoideae crops provide insights into root nodulation and disease resistanc.</title>
        <authorList>
            <person name="Jiang F."/>
        </authorList>
    </citation>
    <scope>NUCLEOTIDE SEQUENCE [LARGE SCALE GENOMIC DNA]</scope>
    <source>
        <strain evidence="2">DUOXIRENSHENG_FW03</strain>
        <tissue evidence="2">Leaves</tissue>
    </source>
</reference>
<proteinExistence type="predicted"/>
<dbReference type="EMBL" id="JAYMYS010000001">
    <property type="protein sequence ID" value="KAK7411255.1"/>
    <property type="molecule type" value="Genomic_DNA"/>
</dbReference>
<comment type="caution">
    <text evidence="2">The sequence shown here is derived from an EMBL/GenBank/DDBJ whole genome shotgun (WGS) entry which is preliminary data.</text>
</comment>
<dbReference type="AlphaFoldDB" id="A0AAN9XUX6"/>
<organism evidence="2 3">
    <name type="scientific">Psophocarpus tetragonolobus</name>
    <name type="common">Winged bean</name>
    <name type="synonym">Dolichos tetragonolobus</name>
    <dbReference type="NCBI Taxonomy" id="3891"/>
    <lineage>
        <taxon>Eukaryota</taxon>
        <taxon>Viridiplantae</taxon>
        <taxon>Streptophyta</taxon>
        <taxon>Embryophyta</taxon>
        <taxon>Tracheophyta</taxon>
        <taxon>Spermatophyta</taxon>
        <taxon>Magnoliopsida</taxon>
        <taxon>eudicotyledons</taxon>
        <taxon>Gunneridae</taxon>
        <taxon>Pentapetalae</taxon>
        <taxon>rosids</taxon>
        <taxon>fabids</taxon>
        <taxon>Fabales</taxon>
        <taxon>Fabaceae</taxon>
        <taxon>Papilionoideae</taxon>
        <taxon>50 kb inversion clade</taxon>
        <taxon>NPAAA clade</taxon>
        <taxon>indigoferoid/millettioid clade</taxon>
        <taxon>Phaseoleae</taxon>
        <taxon>Psophocarpus</taxon>
    </lineage>
</organism>
<evidence type="ECO:0000313" key="3">
    <source>
        <dbReference type="Proteomes" id="UP001386955"/>
    </source>
</evidence>
<accession>A0AAN9XUX6</accession>
<feature type="region of interest" description="Disordered" evidence="1">
    <location>
        <begin position="157"/>
        <end position="184"/>
    </location>
</feature>
<keyword evidence="3" id="KW-1185">Reference proteome</keyword>
<name>A0AAN9XUX6_PSOTE</name>
<dbReference type="Proteomes" id="UP001386955">
    <property type="component" value="Unassembled WGS sequence"/>
</dbReference>
<gene>
    <name evidence="2" type="ORF">VNO78_02688</name>
</gene>